<reference evidence="1 2" key="1">
    <citation type="submission" date="2006-02" db="EMBL/GenBank/DDBJ databases">
        <authorList>
            <person name="Pinhassi J."/>
            <person name="Pedros-Alio C."/>
            <person name="Ferriera S."/>
            <person name="Johnson J."/>
            <person name="Kravitz S."/>
            <person name="Halpern A."/>
            <person name="Remington K."/>
            <person name="Beeson K."/>
            <person name="Tran B."/>
            <person name="Rogers Y.-H."/>
            <person name="Friedman R."/>
            <person name="Venter J.C."/>
        </authorList>
    </citation>
    <scope>NUCLEOTIDE SEQUENCE [LARGE SCALE GENOMIC DNA]</scope>
    <source>
        <strain evidence="1 2">MED92</strain>
    </source>
</reference>
<dbReference type="Proteomes" id="UP000002171">
    <property type="component" value="Unassembled WGS sequence"/>
</dbReference>
<keyword evidence="2" id="KW-1185">Reference proteome</keyword>
<gene>
    <name evidence="1" type="ORF">MED92_13056</name>
</gene>
<dbReference type="RefSeq" id="WP_007020269.1">
    <property type="nucleotide sequence ID" value="NZ_CH724125.1"/>
</dbReference>
<dbReference type="EMBL" id="AAOW01000007">
    <property type="protein sequence ID" value="EAR61584.1"/>
    <property type="molecule type" value="Genomic_DNA"/>
</dbReference>
<organism evidence="1 2">
    <name type="scientific">Neptuniibacter caesariensis</name>
    <dbReference type="NCBI Taxonomy" id="207954"/>
    <lineage>
        <taxon>Bacteria</taxon>
        <taxon>Pseudomonadati</taxon>
        <taxon>Pseudomonadota</taxon>
        <taxon>Gammaproteobacteria</taxon>
        <taxon>Oceanospirillales</taxon>
        <taxon>Oceanospirillaceae</taxon>
        <taxon>Neptuniibacter</taxon>
    </lineage>
</organism>
<sequence length="55" mass="5771">MVHLRQTADKVAGMIDITKTYGGPAAGSIDRQTLFRSVPGMEIGDVDGPVDVPDA</sequence>
<name>A0A7U8C7D9_NEPCE</name>
<dbReference type="AlphaFoldDB" id="A0A7U8C7D9"/>
<comment type="caution">
    <text evidence="1">The sequence shown here is derived from an EMBL/GenBank/DDBJ whole genome shotgun (WGS) entry which is preliminary data.</text>
</comment>
<proteinExistence type="predicted"/>
<protein>
    <submittedName>
        <fullName evidence="1">Uncharacterized protein</fullName>
    </submittedName>
</protein>
<accession>A0A7U8C7D9</accession>
<evidence type="ECO:0000313" key="2">
    <source>
        <dbReference type="Proteomes" id="UP000002171"/>
    </source>
</evidence>
<evidence type="ECO:0000313" key="1">
    <source>
        <dbReference type="EMBL" id="EAR61584.1"/>
    </source>
</evidence>